<dbReference type="Proteomes" id="UP000037035">
    <property type="component" value="Unassembled WGS sequence"/>
</dbReference>
<sequence>AFAVLFMTDYAATWSQPYLMKVFNAEEVALKKFLDDFKSILFDHNCQHHAGVAIQSLFQTGTVLAYTQEFNSHACTIGWANNR</sequence>
<evidence type="ECO:0008006" key="3">
    <source>
        <dbReference type="Google" id="ProtNLM"/>
    </source>
</evidence>
<keyword evidence="2" id="KW-1185">Reference proteome</keyword>
<evidence type="ECO:0000313" key="1">
    <source>
        <dbReference type="EMBL" id="KNZ63676.1"/>
    </source>
</evidence>
<gene>
    <name evidence="1" type="ORF">VP01_11142g1</name>
</gene>
<dbReference type="OrthoDB" id="1432677at2759"/>
<reference evidence="1 2" key="1">
    <citation type="submission" date="2015-08" db="EMBL/GenBank/DDBJ databases">
        <title>Next Generation Sequencing and Analysis of the Genome of Puccinia sorghi L Schw, the Causal Agent of Maize Common Rust.</title>
        <authorList>
            <person name="Rochi L."/>
            <person name="Burguener G."/>
            <person name="Darino M."/>
            <person name="Turjanski A."/>
            <person name="Kreff E."/>
            <person name="Dieguez M.J."/>
            <person name="Sacco F."/>
        </authorList>
    </citation>
    <scope>NUCLEOTIDE SEQUENCE [LARGE SCALE GENOMIC DNA]</scope>
    <source>
        <strain evidence="1 2">RO10H11247</strain>
    </source>
</reference>
<organism evidence="1 2">
    <name type="scientific">Puccinia sorghi</name>
    <dbReference type="NCBI Taxonomy" id="27349"/>
    <lineage>
        <taxon>Eukaryota</taxon>
        <taxon>Fungi</taxon>
        <taxon>Dikarya</taxon>
        <taxon>Basidiomycota</taxon>
        <taxon>Pucciniomycotina</taxon>
        <taxon>Pucciniomycetes</taxon>
        <taxon>Pucciniales</taxon>
        <taxon>Pucciniaceae</taxon>
        <taxon>Puccinia</taxon>
    </lineage>
</organism>
<name>A0A0L6VSJ6_9BASI</name>
<proteinExistence type="predicted"/>
<dbReference type="VEuPathDB" id="FungiDB:VP01_11142g1"/>
<accession>A0A0L6VSJ6</accession>
<dbReference type="EMBL" id="LAVV01001269">
    <property type="protein sequence ID" value="KNZ63676.1"/>
    <property type="molecule type" value="Genomic_DNA"/>
</dbReference>
<evidence type="ECO:0000313" key="2">
    <source>
        <dbReference type="Proteomes" id="UP000037035"/>
    </source>
</evidence>
<comment type="caution">
    <text evidence="1">The sequence shown here is derived from an EMBL/GenBank/DDBJ whole genome shotgun (WGS) entry which is preliminary data.</text>
</comment>
<protein>
    <recommendedName>
        <fullName evidence="3">Retrotransposon gag domain-containing protein</fullName>
    </recommendedName>
</protein>
<feature type="non-terminal residue" evidence="1">
    <location>
        <position position="1"/>
    </location>
</feature>
<dbReference type="AlphaFoldDB" id="A0A0L6VSJ6"/>